<accession>A0ABU6MGC2</accession>
<protein>
    <submittedName>
        <fullName evidence="1">Uncharacterized protein</fullName>
    </submittedName>
</protein>
<organism evidence="1 2">
    <name type="scientific">Heyndrickxia acidicola</name>
    <dbReference type="NCBI Taxonomy" id="209389"/>
    <lineage>
        <taxon>Bacteria</taxon>
        <taxon>Bacillati</taxon>
        <taxon>Bacillota</taxon>
        <taxon>Bacilli</taxon>
        <taxon>Bacillales</taxon>
        <taxon>Bacillaceae</taxon>
        <taxon>Heyndrickxia</taxon>
    </lineage>
</organism>
<reference evidence="1 2" key="1">
    <citation type="submission" date="2023-03" db="EMBL/GenBank/DDBJ databases">
        <title>Bacillus Genome Sequencing.</title>
        <authorList>
            <person name="Dunlap C."/>
        </authorList>
    </citation>
    <scope>NUCLEOTIDE SEQUENCE [LARGE SCALE GENOMIC DNA]</scope>
    <source>
        <strain evidence="1 2">B-23453</strain>
    </source>
</reference>
<comment type="caution">
    <text evidence="1">The sequence shown here is derived from an EMBL/GenBank/DDBJ whole genome shotgun (WGS) entry which is preliminary data.</text>
</comment>
<name>A0ABU6MGC2_9BACI</name>
<dbReference type="RefSeq" id="WP_066266931.1">
    <property type="nucleotide sequence ID" value="NZ_JARMAB010000005.1"/>
</dbReference>
<sequence length="167" mass="19186">MIRVCNRLESLGIISQTERMRETGNRRQTSNLIKILPAQLEDDGLATPEKQKSVTPKSSQNPINSKTIINNTYSANIQTFTSTYARFKLLVNSHVEDFKLTNRIYGIWLAHKSYLKRAFDMNDLLQASLQAIKATFQASNRKYLRSLTGYYNGTLDRMLDRLYLSSL</sequence>
<evidence type="ECO:0000313" key="1">
    <source>
        <dbReference type="EMBL" id="MED1202322.1"/>
    </source>
</evidence>
<keyword evidence="2" id="KW-1185">Reference proteome</keyword>
<proteinExistence type="predicted"/>
<dbReference type="Proteomes" id="UP001341444">
    <property type="component" value="Unassembled WGS sequence"/>
</dbReference>
<gene>
    <name evidence="1" type="ORF">P4T90_04355</name>
</gene>
<dbReference type="EMBL" id="JARMAB010000005">
    <property type="protein sequence ID" value="MED1202322.1"/>
    <property type="molecule type" value="Genomic_DNA"/>
</dbReference>
<evidence type="ECO:0000313" key="2">
    <source>
        <dbReference type="Proteomes" id="UP001341444"/>
    </source>
</evidence>